<dbReference type="PRINTS" id="PR00190">
    <property type="entry name" value="ACTIN"/>
</dbReference>
<evidence type="ECO:0000313" key="3">
    <source>
        <dbReference type="Proteomes" id="UP000284842"/>
    </source>
</evidence>
<evidence type="ECO:0000256" key="1">
    <source>
        <dbReference type="RuleBase" id="RU000487"/>
    </source>
</evidence>
<dbReference type="Gene3D" id="3.90.640.10">
    <property type="entry name" value="Actin, Chain A, domain 4"/>
    <property type="match status" value="1"/>
</dbReference>
<dbReference type="SMART" id="SM00268">
    <property type="entry name" value="ACTIN"/>
    <property type="match status" value="1"/>
</dbReference>
<dbReference type="OrthoDB" id="5132116at2759"/>
<dbReference type="STRING" id="181874.A0A409YXK1"/>
<dbReference type="InterPro" id="IPR004001">
    <property type="entry name" value="Actin_CS"/>
</dbReference>
<gene>
    <name evidence="2" type="ORF">CVT24_003735</name>
</gene>
<organism evidence="2 3">
    <name type="scientific">Panaeolus cyanescens</name>
    <dbReference type="NCBI Taxonomy" id="181874"/>
    <lineage>
        <taxon>Eukaryota</taxon>
        <taxon>Fungi</taxon>
        <taxon>Dikarya</taxon>
        <taxon>Basidiomycota</taxon>
        <taxon>Agaricomycotina</taxon>
        <taxon>Agaricomycetes</taxon>
        <taxon>Agaricomycetidae</taxon>
        <taxon>Agaricales</taxon>
        <taxon>Agaricineae</taxon>
        <taxon>Galeropsidaceae</taxon>
        <taxon>Panaeolus</taxon>
    </lineage>
</organism>
<comment type="similarity">
    <text evidence="1">Belongs to the actin family.</text>
</comment>
<proteinExistence type="inferred from homology"/>
<dbReference type="Proteomes" id="UP000284842">
    <property type="component" value="Unassembled WGS sequence"/>
</dbReference>
<sequence length="497" mass="55662">MATGASIIQDIIAATVLTMISSTKVHEIIMSIWYDDTLSYSIEFHAWRPLLRRNVCNVIALVAAEYNVWMMDINRLRQAYAEPYAQQGAQPESDGSHGIVATSTTHNYYKYINVSNCNNAIGNTYRTFNNRIVFGSPMLPKFSGSSRKGSPAPWNLNLRLCTLSDPVSSDEAQAKREFLSLKYPIERGYIKDWEGMETVWRHAIHNQLHVSADQHPIFLTETPLNPKADREQAVQIMFESLNVPALHMISQPALCLYDWRSRTSVVLDSGDGVTSATVFYEGFEVAHSVMRWDFAGGDLTDLVEKSLGERGYIDVMRVDAQSVKERLCFVSMGSEGSVESENEASYTLPDGQTVTLGSERYRIPEALFQPELAGIASIGVHNMIRDCISKCDPELHDILCRRVVVAGGTSMLPGFIDRLQKELSDSLPAETPTKMKLIAPEDRQNSTWIGGSILASLSTFQNLWCTRAEYDEVGAAIVHRSECFQVVFWIIIDHIID</sequence>
<dbReference type="PROSITE" id="PS00432">
    <property type="entry name" value="ACTINS_2"/>
    <property type="match status" value="1"/>
</dbReference>
<dbReference type="FunFam" id="3.30.420.40:FF:000050">
    <property type="entry name" value="Actin, alpha skeletal muscle"/>
    <property type="match status" value="1"/>
</dbReference>
<evidence type="ECO:0000313" key="2">
    <source>
        <dbReference type="EMBL" id="PPR07737.1"/>
    </source>
</evidence>
<dbReference type="AlphaFoldDB" id="A0A409YXK1"/>
<comment type="caution">
    <text evidence="2">The sequence shown here is derived from an EMBL/GenBank/DDBJ whole genome shotgun (WGS) entry which is preliminary data.</text>
</comment>
<reference evidence="2 3" key="1">
    <citation type="journal article" date="2018" name="Evol. Lett.">
        <title>Horizontal gene cluster transfer increased hallucinogenic mushroom diversity.</title>
        <authorList>
            <person name="Reynolds H.T."/>
            <person name="Vijayakumar V."/>
            <person name="Gluck-Thaler E."/>
            <person name="Korotkin H.B."/>
            <person name="Matheny P.B."/>
            <person name="Slot J.C."/>
        </authorList>
    </citation>
    <scope>NUCLEOTIDE SEQUENCE [LARGE SCALE GENOMIC DNA]</scope>
    <source>
        <strain evidence="2 3">2629</strain>
    </source>
</reference>
<evidence type="ECO:0008006" key="4">
    <source>
        <dbReference type="Google" id="ProtNLM"/>
    </source>
</evidence>
<dbReference type="Gene3D" id="3.30.420.40">
    <property type="match status" value="2"/>
</dbReference>
<dbReference type="SUPFAM" id="SSF53067">
    <property type="entry name" value="Actin-like ATPase domain"/>
    <property type="match status" value="2"/>
</dbReference>
<dbReference type="PANTHER" id="PTHR11937">
    <property type="entry name" value="ACTIN"/>
    <property type="match status" value="1"/>
</dbReference>
<dbReference type="Pfam" id="PF00022">
    <property type="entry name" value="Actin"/>
    <property type="match status" value="2"/>
</dbReference>
<dbReference type="EMBL" id="NHTK01000344">
    <property type="protein sequence ID" value="PPR07737.1"/>
    <property type="molecule type" value="Genomic_DNA"/>
</dbReference>
<keyword evidence="3" id="KW-1185">Reference proteome</keyword>
<dbReference type="InterPro" id="IPR043129">
    <property type="entry name" value="ATPase_NBD"/>
</dbReference>
<protein>
    <recommendedName>
        <fullName evidence="4">Actin</fullName>
    </recommendedName>
</protein>
<dbReference type="InterPro" id="IPR004000">
    <property type="entry name" value="Actin"/>
</dbReference>
<accession>A0A409YXK1</accession>
<name>A0A409YXK1_9AGAR</name>
<dbReference type="InParanoid" id="A0A409YXK1"/>